<dbReference type="PROSITE" id="PS00154">
    <property type="entry name" value="ATPASE_E1_E2"/>
    <property type="match status" value="1"/>
</dbReference>
<gene>
    <name evidence="20" type="primary">mgtA</name>
    <name evidence="20" type="ORF">BACCAP_04544</name>
</gene>
<evidence type="ECO:0000256" key="10">
    <source>
        <dbReference type="ARBA" id="ARBA00022741"/>
    </source>
</evidence>
<keyword evidence="21" id="KW-1185">Reference proteome</keyword>
<keyword evidence="12" id="KW-0460">Magnesium</keyword>
<dbReference type="InterPro" id="IPR018303">
    <property type="entry name" value="ATPase_P-typ_P_site"/>
</dbReference>
<dbReference type="Pfam" id="PF13246">
    <property type="entry name" value="Cation_ATPase"/>
    <property type="match status" value="1"/>
</dbReference>
<feature type="transmembrane region" description="Helical" evidence="18">
    <location>
        <begin position="863"/>
        <end position="882"/>
    </location>
</feature>
<proteinExistence type="inferred from homology"/>
<dbReference type="STRING" id="411467.BACCAP_04544"/>
<name>A6P215_9FIRM</name>
<evidence type="ECO:0000256" key="1">
    <source>
        <dbReference type="ARBA" id="ARBA00003954"/>
    </source>
</evidence>
<dbReference type="InterPro" id="IPR023214">
    <property type="entry name" value="HAD_sf"/>
</dbReference>
<dbReference type="Gene3D" id="3.40.50.1000">
    <property type="entry name" value="HAD superfamily/HAD-like"/>
    <property type="match status" value="1"/>
</dbReference>
<evidence type="ECO:0000256" key="9">
    <source>
        <dbReference type="ARBA" id="ARBA00022692"/>
    </source>
</evidence>
<comment type="subcellular location">
    <subcellularLocation>
        <location evidence="2">Cell inner membrane</location>
        <topology evidence="2">Multi-pass membrane protein</topology>
    </subcellularLocation>
</comment>
<evidence type="ECO:0000256" key="13">
    <source>
        <dbReference type="ARBA" id="ARBA00022967"/>
    </source>
</evidence>
<accession>A6P215</accession>
<dbReference type="InterPro" id="IPR044492">
    <property type="entry name" value="P_typ_ATPase_HD_dom"/>
</dbReference>
<keyword evidence="13" id="KW-1278">Translocase</keyword>
<keyword evidence="14 18" id="KW-1133">Transmembrane helix</keyword>
<comment type="caution">
    <text evidence="20">The sequence shown here is derived from an EMBL/GenBank/DDBJ whole genome shotgun (WGS) entry which is preliminary data.</text>
</comment>
<sequence length="894" mass="98805">MIEKPCGGEAMKASPIAHRRVLDYAYMDIDTLFRDFHISDQGYSDEQVEESRARYGKNSLSGRASDTVLYRLGRAFLNPFTIILFVLACISFLTDVVLASNFSRNITTVVIILCMLLISGAVRFTQELRAKRVADRLTGMIASTVLVRRGRKWVRVSSTELVVGDLVRLSAGDRVPADIRLTAAKDLFVSQSVITGESAILEKNADTLSQGQAQSYAGYRNLVFMGCALTGGSGEGVVLAVGEDTVYGGFAAAESSRKNRFDQGANSIAWVLIRFMAVLIPVVLIACGLTKGDWVSAFLFALSVAVGLTPEMLPMVINACLAKGSAAMGKKQTVVKNINAMQGFGSMDVLCVDKTGTLTGDKITLEYYMDILGNESQKVLDFSYLNSLYHTGVKNHLDSAVLQCREMPGHERYFQELADRHQKLDELPFDYERRFASVLVRHEEENLLIIKGSIDEVCRRCSSVEYKGQRHEFSGDGAESVRAIVDEMLEDGMKVLAVAYKPLKEATLSQEDEHDFILLGYLAFFDAPKESAAGAIRKLQKLHVEVRVLTGDHRDIAVSVCRRLGIDTAQALTGRELEQLSDDELPVKVERTTLFAELSPRQKVQIVQLLRANGHTVGFLGDGMNDLSAIVEADVGISVDTAAEAVKEGADVILLKKDLNVLEEGIHEGRRAFANVSKYIKITASSNFGNILSIVVASVFLPFFPMTSLQLLLLNLLYDILCLVLPWDHVDEEICARPLEWSGRTLGRFMRFFGPISSFFDILTFSYLFFVLCPSVCGGSFASLAGSGEALRFIALFQTGWFLESMWTQVLILHLLRTPRIPLLQSRPSRPVMLVTLLGTLFFTVLTFTPAGSPLGLTPLPPVYFGFLALVVSLYLLLVTLAKGRYIRRWRELL</sequence>
<dbReference type="InterPro" id="IPR004014">
    <property type="entry name" value="ATPase_P-typ_cation-transptr_N"/>
</dbReference>
<keyword evidence="15 18" id="KW-0472">Membrane</keyword>
<evidence type="ECO:0000256" key="16">
    <source>
        <dbReference type="ARBA" id="ARBA00029806"/>
    </source>
</evidence>
<evidence type="ECO:0000256" key="6">
    <source>
        <dbReference type="ARBA" id="ARBA00022475"/>
    </source>
</evidence>
<evidence type="ECO:0000256" key="12">
    <source>
        <dbReference type="ARBA" id="ARBA00022842"/>
    </source>
</evidence>
<dbReference type="Proteomes" id="UP000003639">
    <property type="component" value="Unassembled WGS sequence"/>
</dbReference>
<feature type="transmembrane region" description="Helical" evidence="18">
    <location>
        <begin position="832"/>
        <end position="851"/>
    </location>
</feature>
<dbReference type="SFLD" id="SFLDS00003">
    <property type="entry name" value="Haloacid_Dehalogenase"/>
    <property type="match status" value="1"/>
</dbReference>
<evidence type="ECO:0000256" key="5">
    <source>
        <dbReference type="ARBA" id="ARBA00013555"/>
    </source>
</evidence>
<evidence type="ECO:0000256" key="4">
    <source>
        <dbReference type="ARBA" id="ARBA00012786"/>
    </source>
</evidence>
<dbReference type="InterPro" id="IPR023299">
    <property type="entry name" value="ATPase_P-typ_cyto_dom_N"/>
</dbReference>
<dbReference type="InterPro" id="IPR006415">
    <property type="entry name" value="P-type_ATPase_IIIB"/>
</dbReference>
<keyword evidence="20" id="KW-0378">Hydrolase</keyword>
<organism evidence="20 21">
    <name type="scientific">Pseudoflavonifractor capillosus ATCC 29799</name>
    <dbReference type="NCBI Taxonomy" id="411467"/>
    <lineage>
        <taxon>Bacteria</taxon>
        <taxon>Bacillati</taxon>
        <taxon>Bacillota</taxon>
        <taxon>Clostridia</taxon>
        <taxon>Eubacteriales</taxon>
        <taxon>Oscillospiraceae</taxon>
        <taxon>Pseudoflavonifractor</taxon>
    </lineage>
</organism>
<dbReference type="GO" id="GO:0016887">
    <property type="term" value="F:ATP hydrolysis activity"/>
    <property type="evidence" value="ECO:0007669"/>
    <property type="project" value="InterPro"/>
</dbReference>
<feature type="domain" description="Cation-transporting P-type ATPase N-terminal" evidence="19">
    <location>
        <begin position="23"/>
        <end position="96"/>
    </location>
</feature>
<evidence type="ECO:0000256" key="11">
    <source>
        <dbReference type="ARBA" id="ARBA00022840"/>
    </source>
</evidence>
<evidence type="ECO:0000256" key="3">
    <source>
        <dbReference type="ARBA" id="ARBA00008746"/>
    </source>
</evidence>
<dbReference type="PRINTS" id="PR01836">
    <property type="entry name" value="MGATPASE"/>
</dbReference>
<feature type="transmembrane region" description="Helical" evidence="18">
    <location>
        <begin position="75"/>
        <end position="94"/>
    </location>
</feature>
<reference evidence="20 21" key="2">
    <citation type="submission" date="2007-06" db="EMBL/GenBank/DDBJ databases">
        <title>Draft genome sequence of Pseudoflavonifractor capillosus ATCC 29799.</title>
        <authorList>
            <person name="Sudarsanam P."/>
            <person name="Ley R."/>
            <person name="Guruge J."/>
            <person name="Turnbaugh P.J."/>
            <person name="Mahowald M."/>
            <person name="Liep D."/>
            <person name="Gordon J."/>
        </authorList>
    </citation>
    <scope>NUCLEOTIDE SEQUENCE [LARGE SCALE GENOMIC DNA]</scope>
    <source>
        <strain evidence="20 21">ATCC 29799</strain>
    </source>
</reference>
<dbReference type="Pfam" id="PF00122">
    <property type="entry name" value="E1-E2_ATPase"/>
    <property type="match status" value="1"/>
</dbReference>
<feature type="transmembrane region" description="Helical" evidence="18">
    <location>
        <begin position="267"/>
        <end position="286"/>
    </location>
</feature>
<keyword evidence="9 18" id="KW-0812">Transmembrane</keyword>
<dbReference type="SMART" id="SM00831">
    <property type="entry name" value="Cation_ATPase_N"/>
    <property type="match status" value="1"/>
</dbReference>
<dbReference type="SFLD" id="SFLDG00002">
    <property type="entry name" value="C1.7:_P-type_atpase_like"/>
    <property type="match status" value="1"/>
</dbReference>
<feature type="transmembrane region" description="Helical" evidence="18">
    <location>
        <begin position="688"/>
        <end position="705"/>
    </location>
</feature>
<dbReference type="AlphaFoldDB" id="A6P215"/>
<dbReference type="SUPFAM" id="SSF56784">
    <property type="entry name" value="HAD-like"/>
    <property type="match status" value="1"/>
</dbReference>
<dbReference type="InterPro" id="IPR001757">
    <property type="entry name" value="P_typ_ATPase"/>
</dbReference>
<dbReference type="InterPro" id="IPR006068">
    <property type="entry name" value="ATPase_P-typ_cation-transptr_C"/>
</dbReference>
<dbReference type="InterPro" id="IPR036412">
    <property type="entry name" value="HAD-like_sf"/>
</dbReference>
<dbReference type="Pfam" id="PF00689">
    <property type="entry name" value="Cation_ATPase_C"/>
    <property type="match status" value="1"/>
</dbReference>
<dbReference type="GO" id="GO:0005524">
    <property type="term" value="F:ATP binding"/>
    <property type="evidence" value="ECO:0007669"/>
    <property type="project" value="UniProtKB-KW"/>
</dbReference>
<protein>
    <recommendedName>
        <fullName evidence="5">Magnesium-transporting ATPase, P-type 1</fullName>
        <ecNumber evidence="4">7.2.2.14</ecNumber>
    </recommendedName>
    <alternativeName>
        <fullName evidence="16">Mg(2+) transport ATPase, P-type 1</fullName>
    </alternativeName>
</protein>
<evidence type="ECO:0000256" key="7">
    <source>
        <dbReference type="ARBA" id="ARBA00022519"/>
    </source>
</evidence>
<comment type="function">
    <text evidence="1">Mediates magnesium influx to the cytosol.</text>
</comment>
<dbReference type="SUPFAM" id="SSF81665">
    <property type="entry name" value="Calcium ATPase, transmembrane domain M"/>
    <property type="match status" value="1"/>
</dbReference>
<dbReference type="GO" id="GO:0015444">
    <property type="term" value="F:P-type magnesium transporter activity"/>
    <property type="evidence" value="ECO:0007669"/>
    <property type="project" value="UniProtKB-EC"/>
</dbReference>
<dbReference type="Gene3D" id="3.40.1110.10">
    <property type="entry name" value="Calcium-transporting ATPase, cytoplasmic domain N"/>
    <property type="match status" value="1"/>
</dbReference>
<dbReference type="InterPro" id="IPR059000">
    <property type="entry name" value="ATPase_P-type_domA"/>
</dbReference>
<dbReference type="GO" id="GO:0005886">
    <property type="term" value="C:plasma membrane"/>
    <property type="evidence" value="ECO:0007669"/>
    <property type="project" value="UniProtKB-SubCell"/>
</dbReference>
<dbReference type="NCBIfam" id="TIGR01494">
    <property type="entry name" value="ATPase_P-type"/>
    <property type="match status" value="2"/>
</dbReference>
<dbReference type="Pfam" id="PF00690">
    <property type="entry name" value="Cation_ATPase_N"/>
    <property type="match status" value="1"/>
</dbReference>
<keyword evidence="11" id="KW-0067">ATP-binding</keyword>
<evidence type="ECO:0000313" key="20">
    <source>
        <dbReference type="EMBL" id="EDM97685.1"/>
    </source>
</evidence>
<evidence type="ECO:0000256" key="8">
    <source>
        <dbReference type="ARBA" id="ARBA00022553"/>
    </source>
</evidence>
<comment type="similarity">
    <text evidence="3">Belongs to the cation transport ATPase (P-type) (TC 3.A.3) family. Type IIIB subfamily.</text>
</comment>
<feature type="transmembrane region" description="Helical" evidence="18">
    <location>
        <begin position="298"/>
        <end position="321"/>
    </location>
</feature>
<dbReference type="SFLD" id="SFLDF00027">
    <property type="entry name" value="p-type_atpase"/>
    <property type="match status" value="1"/>
</dbReference>
<dbReference type="NCBIfam" id="TIGR01524">
    <property type="entry name" value="ATPase-IIIB_Mg"/>
    <property type="match status" value="1"/>
</dbReference>
<dbReference type="Gene3D" id="1.20.1110.10">
    <property type="entry name" value="Calcium-transporting ATPase, transmembrane domain"/>
    <property type="match status" value="1"/>
</dbReference>
<evidence type="ECO:0000256" key="2">
    <source>
        <dbReference type="ARBA" id="ARBA00004429"/>
    </source>
</evidence>
<dbReference type="Gene3D" id="2.70.150.10">
    <property type="entry name" value="Calcium-transporting ATPase, cytoplasmic transduction domain A"/>
    <property type="match status" value="1"/>
</dbReference>
<reference evidence="20 21" key="1">
    <citation type="submission" date="2007-04" db="EMBL/GenBank/DDBJ databases">
        <authorList>
            <person name="Fulton L."/>
            <person name="Clifton S."/>
            <person name="Fulton B."/>
            <person name="Xu J."/>
            <person name="Minx P."/>
            <person name="Pepin K.H."/>
            <person name="Johnson M."/>
            <person name="Thiruvilangam P."/>
            <person name="Bhonagiri V."/>
            <person name="Nash W.E."/>
            <person name="Mardis E.R."/>
            <person name="Wilson R.K."/>
        </authorList>
    </citation>
    <scope>NUCLEOTIDE SEQUENCE [LARGE SCALE GENOMIC DNA]</scope>
    <source>
        <strain evidence="20 21">ATCC 29799</strain>
    </source>
</reference>
<feature type="transmembrane region" description="Helical" evidence="18">
    <location>
        <begin position="106"/>
        <end position="124"/>
    </location>
</feature>
<dbReference type="eggNOG" id="COG0474">
    <property type="taxonomic scope" value="Bacteria"/>
</dbReference>
<dbReference type="InterPro" id="IPR008250">
    <property type="entry name" value="ATPase_P-typ_transduc_dom_A_sf"/>
</dbReference>
<keyword evidence="6" id="KW-1003">Cell membrane</keyword>
<evidence type="ECO:0000259" key="19">
    <source>
        <dbReference type="SMART" id="SM00831"/>
    </source>
</evidence>
<evidence type="ECO:0000256" key="15">
    <source>
        <dbReference type="ARBA" id="ARBA00023136"/>
    </source>
</evidence>
<evidence type="ECO:0000256" key="18">
    <source>
        <dbReference type="SAM" id="Phobius"/>
    </source>
</evidence>
<dbReference type="InterPro" id="IPR023298">
    <property type="entry name" value="ATPase_P-typ_TM_dom_sf"/>
</dbReference>
<keyword evidence="7" id="KW-0997">Cell inner membrane</keyword>
<dbReference type="SUPFAM" id="SSF81653">
    <property type="entry name" value="Calcium ATPase, transduction domain A"/>
    <property type="match status" value="1"/>
</dbReference>
<evidence type="ECO:0000256" key="17">
    <source>
        <dbReference type="ARBA" id="ARBA00047295"/>
    </source>
</evidence>
<dbReference type="EC" id="7.2.2.14" evidence="4"/>
<comment type="catalytic activity">
    <reaction evidence="17">
        <text>Mg(2+)(out) + ATP + H2O = Mg(2+)(in) + ADP + phosphate + H(+)</text>
        <dbReference type="Rhea" id="RHEA:10260"/>
        <dbReference type="ChEBI" id="CHEBI:15377"/>
        <dbReference type="ChEBI" id="CHEBI:15378"/>
        <dbReference type="ChEBI" id="CHEBI:18420"/>
        <dbReference type="ChEBI" id="CHEBI:30616"/>
        <dbReference type="ChEBI" id="CHEBI:43474"/>
        <dbReference type="ChEBI" id="CHEBI:456216"/>
        <dbReference type="EC" id="7.2.2.14"/>
    </reaction>
</comment>
<evidence type="ECO:0000313" key="21">
    <source>
        <dbReference type="Proteomes" id="UP000003639"/>
    </source>
</evidence>
<keyword evidence="8" id="KW-0597">Phosphoprotein</keyword>
<dbReference type="PANTHER" id="PTHR42861">
    <property type="entry name" value="CALCIUM-TRANSPORTING ATPASE"/>
    <property type="match status" value="1"/>
</dbReference>
<keyword evidence="10" id="KW-0547">Nucleotide-binding</keyword>
<evidence type="ECO:0000256" key="14">
    <source>
        <dbReference type="ARBA" id="ARBA00022989"/>
    </source>
</evidence>
<dbReference type="EMBL" id="AAXG02000049">
    <property type="protein sequence ID" value="EDM97685.1"/>
    <property type="molecule type" value="Genomic_DNA"/>
</dbReference>